<keyword evidence="6" id="KW-0479">Metal-binding</keyword>
<evidence type="ECO:0000256" key="11">
    <source>
        <dbReference type="ARBA" id="ARBA00023136"/>
    </source>
</evidence>
<evidence type="ECO:0000256" key="12">
    <source>
        <dbReference type="PROSITE-ProRule" id="PRU00175"/>
    </source>
</evidence>
<comment type="catalytic activity">
    <reaction evidence="1">
        <text>S-ubiquitinyl-[E2 ubiquitin-conjugating enzyme]-L-cysteine + [acceptor protein]-L-lysine = [E2 ubiquitin-conjugating enzyme]-L-cysteine + N(6)-ubiquitinyl-[acceptor protein]-L-lysine.</text>
        <dbReference type="EC" id="2.3.2.27"/>
    </reaction>
</comment>
<keyword evidence="11" id="KW-0472">Membrane</keyword>
<dbReference type="STRING" id="3983.A0A2C9VT30"/>
<dbReference type="GO" id="GO:0061630">
    <property type="term" value="F:ubiquitin protein ligase activity"/>
    <property type="evidence" value="ECO:0007669"/>
    <property type="project" value="UniProtKB-EC"/>
</dbReference>
<dbReference type="PROSITE" id="PS50089">
    <property type="entry name" value="ZF_RING_2"/>
    <property type="match status" value="1"/>
</dbReference>
<evidence type="ECO:0000256" key="4">
    <source>
        <dbReference type="ARBA" id="ARBA00022679"/>
    </source>
</evidence>
<evidence type="ECO:0000256" key="1">
    <source>
        <dbReference type="ARBA" id="ARBA00000900"/>
    </source>
</evidence>
<proteinExistence type="predicted"/>
<dbReference type="EC" id="2.3.2.27" evidence="3"/>
<comment type="subcellular location">
    <subcellularLocation>
        <location evidence="2">Membrane</location>
        <topology evidence="2">Multi-pass membrane protein</topology>
    </subcellularLocation>
</comment>
<evidence type="ECO:0000259" key="13">
    <source>
        <dbReference type="PROSITE" id="PS50089"/>
    </source>
</evidence>
<keyword evidence="4" id="KW-0808">Transferase</keyword>
<reference evidence="14" key="1">
    <citation type="submission" date="2016-02" db="EMBL/GenBank/DDBJ databases">
        <title>WGS assembly of Manihot esculenta.</title>
        <authorList>
            <person name="Bredeson J.V."/>
            <person name="Prochnik S.E."/>
            <person name="Lyons J.B."/>
            <person name="Schmutz J."/>
            <person name="Grimwood J."/>
            <person name="Vrebalov J."/>
            <person name="Bart R.S."/>
            <person name="Amuge T."/>
            <person name="Ferguson M.E."/>
            <person name="Green R."/>
            <person name="Putnam N."/>
            <person name="Stites J."/>
            <person name="Rounsley S."/>
            <person name="Rokhsar D.S."/>
        </authorList>
    </citation>
    <scope>NUCLEOTIDE SEQUENCE [LARGE SCALE GENOMIC DNA]</scope>
    <source>
        <tissue evidence="14">Leaf</tissue>
    </source>
</reference>
<evidence type="ECO:0000256" key="5">
    <source>
        <dbReference type="ARBA" id="ARBA00022692"/>
    </source>
</evidence>
<keyword evidence="8" id="KW-0833">Ubl conjugation pathway</keyword>
<evidence type="ECO:0000256" key="9">
    <source>
        <dbReference type="ARBA" id="ARBA00022833"/>
    </source>
</evidence>
<evidence type="ECO:0000313" key="14">
    <source>
        <dbReference type="EMBL" id="OAY49224.1"/>
    </source>
</evidence>
<evidence type="ECO:0000256" key="8">
    <source>
        <dbReference type="ARBA" id="ARBA00022786"/>
    </source>
</evidence>
<evidence type="ECO:0000256" key="2">
    <source>
        <dbReference type="ARBA" id="ARBA00004141"/>
    </source>
</evidence>
<accession>A0A2C9VT30</accession>
<feature type="domain" description="RING-type" evidence="13">
    <location>
        <begin position="17"/>
        <end position="58"/>
    </location>
</feature>
<organism evidence="14">
    <name type="scientific">Manihot esculenta</name>
    <name type="common">Cassava</name>
    <name type="synonym">Jatropha manihot</name>
    <dbReference type="NCBI Taxonomy" id="3983"/>
    <lineage>
        <taxon>Eukaryota</taxon>
        <taxon>Viridiplantae</taxon>
        <taxon>Streptophyta</taxon>
        <taxon>Embryophyta</taxon>
        <taxon>Tracheophyta</taxon>
        <taxon>Spermatophyta</taxon>
        <taxon>Magnoliopsida</taxon>
        <taxon>eudicotyledons</taxon>
        <taxon>Gunneridae</taxon>
        <taxon>Pentapetalae</taxon>
        <taxon>rosids</taxon>
        <taxon>fabids</taxon>
        <taxon>Malpighiales</taxon>
        <taxon>Euphorbiaceae</taxon>
        <taxon>Crotonoideae</taxon>
        <taxon>Manihoteae</taxon>
        <taxon>Manihot</taxon>
    </lineage>
</organism>
<dbReference type="AlphaFoldDB" id="A0A2C9VT30"/>
<dbReference type="InterPro" id="IPR001841">
    <property type="entry name" value="Znf_RING"/>
</dbReference>
<dbReference type="EMBL" id="CM004391">
    <property type="protein sequence ID" value="OAY49224.1"/>
    <property type="molecule type" value="Genomic_DNA"/>
</dbReference>
<dbReference type="InterPro" id="IPR013083">
    <property type="entry name" value="Znf_RING/FYVE/PHD"/>
</dbReference>
<dbReference type="Pfam" id="PF13639">
    <property type="entry name" value="zf-RING_2"/>
    <property type="match status" value="1"/>
</dbReference>
<evidence type="ECO:0000256" key="3">
    <source>
        <dbReference type="ARBA" id="ARBA00012483"/>
    </source>
</evidence>
<evidence type="ECO:0000256" key="6">
    <source>
        <dbReference type="ARBA" id="ARBA00022723"/>
    </source>
</evidence>
<dbReference type="SUPFAM" id="SSF57850">
    <property type="entry name" value="RING/U-box"/>
    <property type="match status" value="1"/>
</dbReference>
<protein>
    <recommendedName>
        <fullName evidence="3">RING-type E3 ubiquitin transferase</fullName>
        <ecNumber evidence="3">2.3.2.27</ecNumber>
    </recommendedName>
</protein>
<evidence type="ECO:0000256" key="7">
    <source>
        <dbReference type="ARBA" id="ARBA00022771"/>
    </source>
</evidence>
<gene>
    <name evidence="14" type="ORF">MANES_05G038900</name>
</gene>
<dbReference type="Gene3D" id="3.30.40.10">
    <property type="entry name" value="Zinc/RING finger domain, C3HC4 (zinc finger)"/>
    <property type="match status" value="1"/>
</dbReference>
<name>A0A2C9VT30_MANES</name>
<sequence>MARNTLRKYCSFLTINCCICLSAYEDGTELRDLPCHHHFHRACIDKWLYINAICPLCKFNILRATNQIGNEEV</sequence>
<keyword evidence="5" id="KW-0812">Transmembrane</keyword>
<dbReference type="GO" id="GO:0008270">
    <property type="term" value="F:zinc ion binding"/>
    <property type="evidence" value="ECO:0007669"/>
    <property type="project" value="UniProtKB-KW"/>
</dbReference>
<dbReference type="PANTHER" id="PTHR45977">
    <property type="entry name" value="TARGET OF ERK KINASE MPK-1"/>
    <property type="match status" value="1"/>
</dbReference>
<keyword evidence="10" id="KW-1133">Transmembrane helix</keyword>
<dbReference type="SMART" id="SM00184">
    <property type="entry name" value="RING"/>
    <property type="match status" value="1"/>
</dbReference>
<evidence type="ECO:0000256" key="10">
    <source>
        <dbReference type="ARBA" id="ARBA00022989"/>
    </source>
</evidence>
<keyword evidence="9" id="KW-0862">Zinc</keyword>
<dbReference type="PANTHER" id="PTHR45977:SF42">
    <property type="entry name" value="RING_U-BOX SUPERFAMILY PROTEIN"/>
    <property type="match status" value="1"/>
</dbReference>
<keyword evidence="7 12" id="KW-0863">Zinc-finger</keyword>
<dbReference type="GO" id="GO:0016020">
    <property type="term" value="C:membrane"/>
    <property type="evidence" value="ECO:0007669"/>
    <property type="project" value="UniProtKB-SubCell"/>
</dbReference>